<evidence type="ECO:0000313" key="1">
    <source>
        <dbReference type="EMBL" id="TCN48077.1"/>
    </source>
</evidence>
<accession>A0A4R2D1G4</accession>
<organism evidence="1 2">
    <name type="scientific">Shinella granuli</name>
    <dbReference type="NCBI Taxonomy" id="323621"/>
    <lineage>
        <taxon>Bacteria</taxon>
        <taxon>Pseudomonadati</taxon>
        <taxon>Pseudomonadota</taxon>
        <taxon>Alphaproteobacteria</taxon>
        <taxon>Hyphomicrobiales</taxon>
        <taxon>Rhizobiaceae</taxon>
        <taxon>Shinella</taxon>
    </lineage>
</organism>
<dbReference type="EMBL" id="SLVX01000002">
    <property type="protein sequence ID" value="TCN48077.1"/>
    <property type="molecule type" value="Genomic_DNA"/>
</dbReference>
<dbReference type="AlphaFoldDB" id="A0A4R2D1G4"/>
<protein>
    <submittedName>
        <fullName evidence="1">Uncharacterized protein</fullName>
    </submittedName>
</protein>
<dbReference type="Proteomes" id="UP000295351">
    <property type="component" value="Unassembled WGS sequence"/>
</dbReference>
<keyword evidence="2" id="KW-1185">Reference proteome</keyword>
<name>A0A4R2D1G4_SHIGR</name>
<reference evidence="1 2" key="1">
    <citation type="submission" date="2019-03" db="EMBL/GenBank/DDBJ databases">
        <title>Genomic Encyclopedia of Type Strains, Phase IV (KMG-IV): sequencing the most valuable type-strain genomes for metagenomic binning, comparative biology and taxonomic classification.</title>
        <authorList>
            <person name="Goeker M."/>
        </authorList>
    </citation>
    <scope>NUCLEOTIDE SEQUENCE [LARGE SCALE GENOMIC DNA]</scope>
    <source>
        <strain evidence="1 2">DSM 18401</strain>
    </source>
</reference>
<sequence>MKPPRISKGYDAIAQRLVEGVEDIGRKQIARAEVSSIVKAYIQRNGVRRFDAGTSGDYQAVKTFLADRGYTLTTHGRASSYIIKAPGKRGRPKATNWTKVVEFVDELRRSEGLEPLKRRAAA</sequence>
<comment type="caution">
    <text evidence="1">The sequence shown here is derived from an EMBL/GenBank/DDBJ whole genome shotgun (WGS) entry which is preliminary data.</text>
</comment>
<dbReference type="RefSeq" id="WP_133033414.1">
    <property type="nucleotide sequence ID" value="NZ_BAABEI010000012.1"/>
</dbReference>
<proteinExistence type="predicted"/>
<gene>
    <name evidence="1" type="ORF">EV665_102606</name>
</gene>
<evidence type="ECO:0000313" key="2">
    <source>
        <dbReference type="Proteomes" id="UP000295351"/>
    </source>
</evidence>